<keyword evidence="3 7" id="KW-0223">Dioxygenase</keyword>
<dbReference type="InterPro" id="IPR014710">
    <property type="entry name" value="RmlC-like_jellyroll"/>
</dbReference>
<comment type="caution">
    <text evidence="7">The sequence shown here is derived from an EMBL/GenBank/DDBJ whole genome shotgun (WGS) entry which is preliminary data.</text>
</comment>
<reference evidence="7 10" key="2">
    <citation type="submission" date="2019-07" db="EMBL/GenBank/DDBJ databases">
        <title>Whole genome shotgun sequence of Myxococcus fulvus NBRC 100333.</title>
        <authorList>
            <person name="Hosoyama A."/>
            <person name="Uohara A."/>
            <person name="Ohji S."/>
            <person name="Ichikawa N."/>
        </authorList>
    </citation>
    <scope>NUCLEOTIDE SEQUENCE [LARGE SCALE GENOMIC DNA]</scope>
    <source>
        <strain evidence="7 10">NBRC 100333</strain>
    </source>
</reference>
<evidence type="ECO:0000256" key="6">
    <source>
        <dbReference type="PIRSR" id="PIRSR610300-51"/>
    </source>
</evidence>
<protein>
    <submittedName>
        <fullName evidence="7">Cysteine dioxygenase</fullName>
    </submittedName>
</protein>
<evidence type="ECO:0000313" key="10">
    <source>
        <dbReference type="Proteomes" id="UP000321514"/>
    </source>
</evidence>
<dbReference type="Gene3D" id="2.60.120.10">
    <property type="entry name" value="Jelly Rolls"/>
    <property type="match status" value="1"/>
</dbReference>
<dbReference type="PANTHER" id="PTHR12918:SF1">
    <property type="entry name" value="CYSTEINE DIOXYGENASE TYPE 1"/>
    <property type="match status" value="1"/>
</dbReference>
<dbReference type="InterPro" id="IPR011051">
    <property type="entry name" value="RmlC_Cupin_sf"/>
</dbReference>
<dbReference type="OrthoDB" id="7059163at2"/>
<organism evidence="7 10">
    <name type="scientific">Myxococcus fulvus</name>
    <dbReference type="NCBI Taxonomy" id="33"/>
    <lineage>
        <taxon>Bacteria</taxon>
        <taxon>Pseudomonadati</taxon>
        <taxon>Myxococcota</taxon>
        <taxon>Myxococcia</taxon>
        <taxon>Myxococcales</taxon>
        <taxon>Cystobacterineae</taxon>
        <taxon>Myxococcaceae</taxon>
        <taxon>Myxococcus</taxon>
    </lineage>
</organism>
<keyword evidence="2 6" id="KW-0479">Metal-binding</keyword>
<gene>
    <name evidence="7" type="primary">cdoA</name>
    <name evidence="7" type="ORF">MFU01_06220</name>
    <name evidence="8" type="ORF">SAMN05443572_101871</name>
</gene>
<dbReference type="CDD" id="cd10548">
    <property type="entry name" value="cupin_CDO"/>
    <property type="match status" value="1"/>
</dbReference>
<dbReference type="GO" id="GO:0016702">
    <property type="term" value="F:oxidoreductase activity, acting on single donors with incorporation of molecular oxygen, incorporation of two atoms of oxygen"/>
    <property type="evidence" value="ECO:0007669"/>
    <property type="project" value="InterPro"/>
</dbReference>
<evidence type="ECO:0000313" key="7">
    <source>
        <dbReference type="EMBL" id="GEN05585.1"/>
    </source>
</evidence>
<evidence type="ECO:0000256" key="1">
    <source>
        <dbReference type="ARBA" id="ARBA00006622"/>
    </source>
</evidence>
<feature type="binding site" evidence="6">
    <location>
        <position position="92"/>
    </location>
    <ligand>
        <name>Fe cation</name>
        <dbReference type="ChEBI" id="CHEBI:24875"/>
        <note>catalytic</note>
    </ligand>
</feature>
<dbReference type="STRING" id="1334629.MFUL124B02_05320"/>
<dbReference type="InterPro" id="IPR010300">
    <property type="entry name" value="CDO_1"/>
</dbReference>
<dbReference type="Pfam" id="PF05995">
    <property type="entry name" value="CDO_I"/>
    <property type="match status" value="1"/>
</dbReference>
<evidence type="ECO:0000256" key="4">
    <source>
        <dbReference type="ARBA" id="ARBA00023002"/>
    </source>
</evidence>
<feature type="binding site" evidence="6">
    <location>
        <position position="140"/>
    </location>
    <ligand>
        <name>Fe cation</name>
        <dbReference type="ChEBI" id="CHEBI:24875"/>
        <note>catalytic</note>
    </ligand>
</feature>
<dbReference type="Proteomes" id="UP000183760">
    <property type="component" value="Unassembled WGS sequence"/>
</dbReference>
<dbReference type="SUPFAM" id="SSF51182">
    <property type="entry name" value="RmlC-like cupins"/>
    <property type="match status" value="1"/>
</dbReference>
<sequence length="190" mass="21285">MRERSTTGEWDREVPDTKSLLGWSLPEGRDAVPSLTWLVERLRDSRPDWGLLSSLVRFDDERYVRTTLAKTDACELLLVCWMPGQGSLVHDHGGSAGVSLLVQGSLDETRYDWAGDRLLPAVVERAREGDLLIEESDTIHRVHNSSRRGAVSLHLYAPPMEGMTPYDSQVVRAPRPVDVGAGRKRRQRAG</sequence>
<dbReference type="EMBL" id="FOIB01000001">
    <property type="protein sequence ID" value="SET02485.1"/>
    <property type="molecule type" value="Genomic_DNA"/>
</dbReference>
<evidence type="ECO:0000256" key="2">
    <source>
        <dbReference type="ARBA" id="ARBA00022723"/>
    </source>
</evidence>
<dbReference type="Proteomes" id="UP000321514">
    <property type="component" value="Unassembled WGS sequence"/>
</dbReference>
<evidence type="ECO:0000313" key="9">
    <source>
        <dbReference type="Proteomes" id="UP000183760"/>
    </source>
</evidence>
<keyword evidence="9" id="KW-1185">Reference proteome</keyword>
<comment type="similarity">
    <text evidence="1">Belongs to the cysteine dioxygenase family.</text>
</comment>
<keyword evidence="4" id="KW-0560">Oxidoreductase</keyword>
<keyword evidence="5 6" id="KW-0408">Iron</keyword>
<evidence type="ECO:0000256" key="3">
    <source>
        <dbReference type="ARBA" id="ARBA00022964"/>
    </source>
</evidence>
<name>A0A511SUI5_MYXFU</name>
<evidence type="ECO:0000313" key="8">
    <source>
        <dbReference type="EMBL" id="SET02485.1"/>
    </source>
</evidence>
<feature type="binding site" evidence="6">
    <location>
        <position position="90"/>
    </location>
    <ligand>
        <name>Fe cation</name>
        <dbReference type="ChEBI" id="CHEBI:24875"/>
        <note>catalytic</note>
    </ligand>
</feature>
<dbReference type="GO" id="GO:0008198">
    <property type="term" value="F:ferrous iron binding"/>
    <property type="evidence" value="ECO:0007669"/>
    <property type="project" value="TreeGrafter"/>
</dbReference>
<reference evidence="8 9" key="1">
    <citation type="submission" date="2016-10" db="EMBL/GenBank/DDBJ databases">
        <authorList>
            <person name="Varghese N."/>
            <person name="Submissions S."/>
        </authorList>
    </citation>
    <scope>NUCLEOTIDE SEQUENCE [LARGE SCALE GENOMIC DNA]</scope>
    <source>
        <strain evidence="8 9">DSM 16525</strain>
    </source>
</reference>
<dbReference type="AlphaFoldDB" id="A0A511SUI5"/>
<dbReference type="RefSeq" id="WP_046711069.1">
    <property type="nucleotide sequence ID" value="NZ_BJXR01000010.1"/>
</dbReference>
<proteinExistence type="inferred from homology"/>
<accession>A0A511SUI5</accession>
<dbReference type="EMBL" id="BJXR01000010">
    <property type="protein sequence ID" value="GEN05585.1"/>
    <property type="molecule type" value="Genomic_DNA"/>
</dbReference>
<evidence type="ECO:0000256" key="5">
    <source>
        <dbReference type="ARBA" id="ARBA00023004"/>
    </source>
</evidence>
<dbReference type="PANTHER" id="PTHR12918">
    <property type="entry name" value="CYSTEINE DIOXYGENASE"/>
    <property type="match status" value="1"/>
</dbReference>